<evidence type="ECO:0000256" key="1">
    <source>
        <dbReference type="SAM" id="Phobius"/>
    </source>
</evidence>
<name>A0A6J4L5I0_9ACTN</name>
<keyword evidence="1" id="KW-0472">Membrane</keyword>
<feature type="transmembrane region" description="Helical" evidence="1">
    <location>
        <begin position="94"/>
        <end position="114"/>
    </location>
</feature>
<protein>
    <recommendedName>
        <fullName evidence="3">DUF4267 domain-containing protein</fullName>
    </recommendedName>
</protein>
<organism evidence="2">
    <name type="scientific">uncultured Nocardioidaceae bacterium</name>
    <dbReference type="NCBI Taxonomy" id="253824"/>
    <lineage>
        <taxon>Bacteria</taxon>
        <taxon>Bacillati</taxon>
        <taxon>Actinomycetota</taxon>
        <taxon>Actinomycetes</taxon>
        <taxon>Propionibacteriales</taxon>
        <taxon>Nocardioidaceae</taxon>
        <taxon>environmental samples</taxon>
    </lineage>
</organism>
<dbReference type="AlphaFoldDB" id="A0A6J4L5I0"/>
<keyword evidence="1" id="KW-1133">Transmembrane helix</keyword>
<proteinExistence type="predicted"/>
<reference evidence="2" key="1">
    <citation type="submission" date="2020-02" db="EMBL/GenBank/DDBJ databases">
        <authorList>
            <person name="Meier V. D."/>
        </authorList>
    </citation>
    <scope>NUCLEOTIDE SEQUENCE</scope>
    <source>
        <strain evidence="2">AVDCRST_MAG34</strain>
    </source>
</reference>
<sequence length="124" mass="12830">MDNATSLSLARIAVGAAAYAVPERSLKAMMLDHTHHEAPFLMRIFGIRDLALGVATLLARPEHKPALVRLGMLVDAGDAGAGALALRAHAVKPALGAVLTGVPASAVVAGLVALGQQKRKRKKV</sequence>
<evidence type="ECO:0000313" key="2">
    <source>
        <dbReference type="EMBL" id="CAA9323185.1"/>
    </source>
</evidence>
<accession>A0A6J4L5I0</accession>
<evidence type="ECO:0008006" key="3">
    <source>
        <dbReference type="Google" id="ProtNLM"/>
    </source>
</evidence>
<gene>
    <name evidence="2" type="ORF">AVDCRST_MAG34-1561</name>
</gene>
<dbReference type="EMBL" id="CADCUI010000001">
    <property type="protein sequence ID" value="CAA9323185.1"/>
    <property type="molecule type" value="Genomic_DNA"/>
</dbReference>
<keyword evidence="1" id="KW-0812">Transmembrane</keyword>